<dbReference type="EMBL" id="GDID01001623">
    <property type="protein sequence ID" value="JAP94983.1"/>
    <property type="molecule type" value="Transcribed_RNA"/>
</dbReference>
<sequence length="379" mass="43909">TTVQLTEKGVQQFAKYNLDYLKQYLSNIIIPNMNLNLGLFQLVITDIRVKDLNMPKVDFLFNNNSVQIQMDNLYFKFVLQFSVKQTTYPYLTDSGDGEITFKANGGMEAEPYFVDDCPFHVQAKLLQGKFEVEDFRIRLNGKLAFIYDAILGILSNMLIEMINNDLYKTILDEICKGFNAGLNVQFIIAETDSDYWSDNRYIELYVQDGFLIVPMTGQVQKRVNNVFHNWLETVKQPRPLTVSNYQIQYFLQKDVFTTVLQGYREFSAAQFKDVNCEADQFTRTGLLINCYNSEFNSQILMAPRQIFLEMELGRNDTRWLLDFDQVIKCTGSCKEIEKLGMDIQEKSHLVSVGVTTANSMDVEHCTKIYVNVNYFHYGC</sequence>
<gene>
    <name evidence="1" type="ORF">TPC1_12164</name>
</gene>
<reference evidence="1" key="1">
    <citation type="submission" date="2015-07" db="EMBL/GenBank/DDBJ databases">
        <title>Adaptation to a free-living lifestyle via gene acquisitions in the diplomonad Trepomonas sp. PC1.</title>
        <authorList>
            <person name="Xu F."/>
            <person name="Jerlstrom-Hultqvist J."/>
            <person name="Kolisko M."/>
            <person name="Simpson A.G.B."/>
            <person name="Roger A.J."/>
            <person name="Svard S.G."/>
            <person name="Andersson J.O."/>
        </authorList>
    </citation>
    <scope>NUCLEOTIDE SEQUENCE</scope>
    <source>
        <strain evidence="1">PC1</strain>
    </source>
</reference>
<dbReference type="GO" id="GO:0008289">
    <property type="term" value="F:lipid binding"/>
    <property type="evidence" value="ECO:0007669"/>
    <property type="project" value="InterPro"/>
</dbReference>
<organism evidence="1">
    <name type="scientific">Trepomonas sp. PC1</name>
    <dbReference type="NCBI Taxonomy" id="1076344"/>
    <lineage>
        <taxon>Eukaryota</taxon>
        <taxon>Metamonada</taxon>
        <taxon>Diplomonadida</taxon>
        <taxon>Hexamitidae</taxon>
        <taxon>Hexamitinae</taxon>
        <taxon>Trepomonas</taxon>
    </lineage>
</organism>
<name>A0A146KE11_9EUKA</name>
<proteinExistence type="predicted"/>
<feature type="non-terminal residue" evidence="1">
    <location>
        <position position="379"/>
    </location>
</feature>
<evidence type="ECO:0000313" key="1">
    <source>
        <dbReference type="EMBL" id="JAP94983.1"/>
    </source>
</evidence>
<protein>
    <submittedName>
        <fullName evidence="1">BPI-like protein</fullName>
    </submittedName>
</protein>
<dbReference type="Gene3D" id="3.15.10.10">
    <property type="entry name" value="Bactericidal permeability-increasing protein, domain 1"/>
    <property type="match status" value="1"/>
</dbReference>
<dbReference type="InterPro" id="IPR017943">
    <property type="entry name" value="Bactericidal_perm-incr_a/b_dom"/>
</dbReference>
<dbReference type="SUPFAM" id="SSF55394">
    <property type="entry name" value="Bactericidal permeability-increasing protein, BPI"/>
    <property type="match status" value="1"/>
</dbReference>
<accession>A0A146KE11</accession>
<dbReference type="AlphaFoldDB" id="A0A146KE11"/>
<feature type="non-terminal residue" evidence="1">
    <location>
        <position position="1"/>
    </location>
</feature>